<sequence>MAKLSDYLPDYYDDIVEMHSLVNAEQVAVDANTDQLNRILMNQYVFTADAQGLSLFEYQLGITPESGATLEERRYDILMRILPPQPITIGYFRSLVKAMQIPADIEVDAINSILSTISLEADVSVTQIKRLRYLLNVYVPANLTYQITTRRTERTVEQFNAGQAVQVAVATSVDAEPVSFMLLADEIMRVGTVQHVTVNTSVTAESTQLKEVS</sequence>
<dbReference type="InterPro" id="IPR018755">
    <property type="entry name" value="Phage_Mu_Gp48"/>
</dbReference>
<evidence type="ECO:0000313" key="5">
    <source>
        <dbReference type="Proteomes" id="UP000277896"/>
    </source>
</evidence>
<name>A0AAD0TQG9_9LACO</name>
<dbReference type="RefSeq" id="WP_056988271.1">
    <property type="nucleotide sequence ID" value="NZ_BDOR01000004.1"/>
</dbReference>
<evidence type="ECO:0000313" key="3">
    <source>
        <dbReference type="EMBL" id="GBF01709.1"/>
    </source>
</evidence>
<organism evidence="1 5">
    <name type="scientific">Lactiplantibacillus paraplantarum</name>
    <dbReference type="NCBI Taxonomy" id="60520"/>
    <lineage>
        <taxon>Bacteria</taxon>
        <taxon>Bacillati</taxon>
        <taxon>Bacillota</taxon>
        <taxon>Bacilli</taxon>
        <taxon>Lactobacillales</taxon>
        <taxon>Lactobacillaceae</taxon>
        <taxon>Lactiplantibacillus</taxon>
    </lineage>
</organism>
<gene>
    <name evidence="1" type="ORF">LP667_08575</name>
    <name evidence="2" type="ORF">LP667_08870</name>
    <name evidence="3" type="ORF">LPPLD21_01241</name>
</gene>
<evidence type="ECO:0000313" key="1">
    <source>
        <dbReference type="EMBL" id="AYJ38867.1"/>
    </source>
</evidence>
<proteinExistence type="predicted"/>
<dbReference type="Pfam" id="PF10076">
    <property type="entry name" value="Phage_Mu_Gp48"/>
    <property type="match status" value="1"/>
</dbReference>
<dbReference type="Proteomes" id="UP000277896">
    <property type="component" value="Chromosome"/>
</dbReference>
<dbReference type="Proteomes" id="UP000236162">
    <property type="component" value="Unassembled WGS sequence"/>
</dbReference>
<keyword evidence="4" id="KW-1185">Reference proteome</keyword>
<protein>
    <submittedName>
        <fullName evidence="1">DUF2313 domain-containing protein</fullName>
    </submittedName>
    <submittedName>
        <fullName evidence="3">Phage related protein</fullName>
    </submittedName>
</protein>
<evidence type="ECO:0000313" key="4">
    <source>
        <dbReference type="Proteomes" id="UP000236162"/>
    </source>
</evidence>
<dbReference type="EMBL" id="CP032744">
    <property type="protein sequence ID" value="AYJ38921.1"/>
    <property type="molecule type" value="Genomic_DNA"/>
</dbReference>
<reference evidence="1 5" key="2">
    <citation type="submission" date="2018-10" db="EMBL/GenBank/DDBJ databases">
        <title>Genome seuquencing of Lactobacillus species.</title>
        <authorList>
            <person name="Baek C."/>
            <person name="Yi H."/>
        </authorList>
    </citation>
    <scope>NUCLEOTIDE SEQUENCE [LARGE SCALE GENOMIC DNA]</scope>
    <source>
        <strain evidence="1 5">DSM 10667</strain>
    </source>
</reference>
<dbReference type="EMBL" id="BDOR01000004">
    <property type="protein sequence ID" value="GBF01709.1"/>
    <property type="molecule type" value="Genomic_DNA"/>
</dbReference>
<reference evidence="3 4" key="1">
    <citation type="submission" date="2017-04" db="EMBL/GenBank/DDBJ databases">
        <title>In vitro and in silico characterization of Lactobacillus paraplantarum D2-1, a starter culture for soymilk fermentation.</title>
        <authorList>
            <person name="Endo A."/>
            <person name="Sasaki F."/>
            <person name="Maeno S."/>
            <person name="Kanesaki Y."/>
            <person name="Kubota E."/>
            <person name="Torres G.A."/>
            <person name="Tomita S."/>
            <person name="Nakagawa J."/>
        </authorList>
    </citation>
    <scope>NUCLEOTIDE SEQUENCE [LARGE SCALE GENOMIC DNA]</scope>
    <source>
        <strain evidence="3 4">D2-1</strain>
    </source>
</reference>
<accession>A0AAD0TQG9</accession>
<evidence type="ECO:0000313" key="2">
    <source>
        <dbReference type="EMBL" id="AYJ38921.1"/>
    </source>
</evidence>
<dbReference type="AlphaFoldDB" id="A0AAD0TQG9"/>
<dbReference type="EMBL" id="CP032744">
    <property type="protein sequence ID" value="AYJ38867.1"/>
    <property type="molecule type" value="Genomic_DNA"/>
</dbReference>